<reference evidence="6" key="1">
    <citation type="journal article" date="2017" name="Nature">
        <title>The sunflower genome provides insights into oil metabolism, flowering and Asterid evolution.</title>
        <authorList>
            <person name="Badouin H."/>
            <person name="Gouzy J."/>
            <person name="Grassa C.J."/>
            <person name="Murat F."/>
            <person name="Staton S.E."/>
            <person name="Cottret L."/>
            <person name="Lelandais-Briere C."/>
            <person name="Owens G.L."/>
            <person name="Carrere S."/>
            <person name="Mayjonade B."/>
            <person name="Legrand L."/>
            <person name="Gill N."/>
            <person name="Kane N.C."/>
            <person name="Bowers J.E."/>
            <person name="Hubner S."/>
            <person name="Bellec A."/>
            <person name="Berard A."/>
            <person name="Berges H."/>
            <person name="Blanchet N."/>
            <person name="Boniface M.C."/>
            <person name="Brunel D."/>
            <person name="Catrice O."/>
            <person name="Chaidir N."/>
            <person name="Claudel C."/>
            <person name="Donnadieu C."/>
            <person name="Faraut T."/>
            <person name="Fievet G."/>
            <person name="Helmstetter N."/>
            <person name="King M."/>
            <person name="Knapp S.J."/>
            <person name="Lai Z."/>
            <person name="Le Paslier M.C."/>
            <person name="Lippi Y."/>
            <person name="Lorenzon L."/>
            <person name="Mandel J.R."/>
            <person name="Marage G."/>
            <person name="Marchand G."/>
            <person name="Marquand E."/>
            <person name="Bret-Mestries E."/>
            <person name="Morien E."/>
            <person name="Nambeesan S."/>
            <person name="Nguyen T."/>
            <person name="Pegot-Espagnet P."/>
            <person name="Pouilly N."/>
            <person name="Raftis F."/>
            <person name="Sallet E."/>
            <person name="Schiex T."/>
            <person name="Thomas J."/>
            <person name="Vandecasteele C."/>
            <person name="Vares D."/>
            <person name="Vear F."/>
            <person name="Vautrin S."/>
            <person name="Crespi M."/>
            <person name="Mangin B."/>
            <person name="Burke J.M."/>
            <person name="Salse J."/>
            <person name="Munos S."/>
            <person name="Vincourt P."/>
            <person name="Rieseberg L.H."/>
            <person name="Langlade N.B."/>
        </authorList>
    </citation>
    <scope>NUCLEOTIDE SEQUENCE</scope>
    <source>
        <tissue evidence="6">Leaves</tissue>
    </source>
</reference>
<dbReference type="Gene3D" id="3.40.50.300">
    <property type="entry name" value="P-loop containing nucleotide triphosphate hydrolases"/>
    <property type="match status" value="1"/>
</dbReference>
<dbReference type="PANTHER" id="PTHR24223:SF426">
    <property type="entry name" value="ABC-TYPE XENOBIOTIC TRANSPORTER"/>
    <property type="match status" value="1"/>
</dbReference>
<evidence type="ECO:0000256" key="5">
    <source>
        <dbReference type="ARBA" id="ARBA00023136"/>
    </source>
</evidence>
<dbReference type="PANTHER" id="PTHR24223">
    <property type="entry name" value="ATP-BINDING CASSETTE SUB-FAMILY C"/>
    <property type="match status" value="1"/>
</dbReference>
<organism evidence="6 7">
    <name type="scientific">Helianthus annuus</name>
    <name type="common">Common sunflower</name>
    <dbReference type="NCBI Taxonomy" id="4232"/>
    <lineage>
        <taxon>Eukaryota</taxon>
        <taxon>Viridiplantae</taxon>
        <taxon>Streptophyta</taxon>
        <taxon>Embryophyta</taxon>
        <taxon>Tracheophyta</taxon>
        <taxon>Spermatophyta</taxon>
        <taxon>Magnoliopsida</taxon>
        <taxon>eudicotyledons</taxon>
        <taxon>Gunneridae</taxon>
        <taxon>Pentapetalae</taxon>
        <taxon>asterids</taxon>
        <taxon>campanulids</taxon>
        <taxon>Asterales</taxon>
        <taxon>Asteraceae</taxon>
        <taxon>Asteroideae</taxon>
        <taxon>Heliantheae alliance</taxon>
        <taxon>Heliantheae</taxon>
        <taxon>Helianthus</taxon>
    </lineage>
</organism>
<keyword evidence="1" id="KW-0812">Transmembrane</keyword>
<protein>
    <submittedName>
        <fullName evidence="6">ABC-type xenobiotic transporter</fullName>
    </submittedName>
</protein>
<evidence type="ECO:0000313" key="6">
    <source>
        <dbReference type="EMBL" id="KAF5790232.1"/>
    </source>
</evidence>
<dbReference type="GO" id="GO:0005524">
    <property type="term" value="F:ATP binding"/>
    <property type="evidence" value="ECO:0007669"/>
    <property type="project" value="UniProtKB-KW"/>
</dbReference>
<keyword evidence="2" id="KW-0547">Nucleotide-binding</keyword>
<keyword evidence="4" id="KW-1133">Transmembrane helix</keyword>
<evidence type="ECO:0000256" key="4">
    <source>
        <dbReference type="ARBA" id="ARBA00022989"/>
    </source>
</evidence>
<accession>A0A9K3I502</accession>
<dbReference type="InterPro" id="IPR027417">
    <property type="entry name" value="P-loop_NTPase"/>
</dbReference>
<keyword evidence="7" id="KW-1185">Reference proteome</keyword>
<keyword evidence="3" id="KW-0067">ATP-binding</keyword>
<dbReference type="Gramene" id="mRNA:HanXRQr2_Chr09g0380721">
    <property type="protein sequence ID" value="CDS:HanXRQr2_Chr09g0380721.1"/>
    <property type="gene ID" value="HanXRQr2_Chr09g0380721"/>
</dbReference>
<comment type="caution">
    <text evidence="6">The sequence shown here is derived from an EMBL/GenBank/DDBJ whole genome shotgun (WGS) entry which is preliminary data.</text>
</comment>
<evidence type="ECO:0000256" key="3">
    <source>
        <dbReference type="ARBA" id="ARBA00022840"/>
    </source>
</evidence>
<name>A0A9K3I502_HELAN</name>
<keyword evidence="5" id="KW-0472">Membrane</keyword>
<dbReference type="EMBL" id="MNCJ02000324">
    <property type="protein sequence ID" value="KAF5790232.1"/>
    <property type="molecule type" value="Genomic_DNA"/>
</dbReference>
<dbReference type="InterPro" id="IPR050173">
    <property type="entry name" value="ABC_transporter_C-like"/>
</dbReference>
<dbReference type="Gene3D" id="1.20.1560.10">
    <property type="entry name" value="ABC transporter type 1, transmembrane domain"/>
    <property type="match status" value="1"/>
</dbReference>
<sequence>MYLIYILQPCFYLYTMYLTEGLPLSKDIMQQISLYGLIYFLRSYEMLSYMRVIKFQAWEEHFNDRIQSSEYGWLCKFMYSIGSNMIILWSTPLFIPTVTFGSGILLGVNLDAGTVFTATSLFKNLQEPIWSFPQSMISLGRLDKYMLSNELEVGSVERHENSDNNMAVEVQNGSFSWQEGETVKNLNFEVKKGELAATVGTVGSGKSSLLASVIAW</sequence>
<proteinExistence type="predicted"/>
<dbReference type="SUPFAM" id="SSF52540">
    <property type="entry name" value="P-loop containing nucleoside triphosphate hydrolases"/>
    <property type="match status" value="1"/>
</dbReference>
<evidence type="ECO:0000256" key="2">
    <source>
        <dbReference type="ARBA" id="ARBA00022741"/>
    </source>
</evidence>
<dbReference type="InterPro" id="IPR036640">
    <property type="entry name" value="ABC1_TM_sf"/>
</dbReference>
<dbReference type="AlphaFoldDB" id="A0A9K3I502"/>
<dbReference type="SUPFAM" id="SSF90123">
    <property type="entry name" value="ABC transporter transmembrane region"/>
    <property type="match status" value="1"/>
</dbReference>
<reference evidence="6" key="2">
    <citation type="submission" date="2020-06" db="EMBL/GenBank/DDBJ databases">
        <title>Helianthus annuus Genome sequencing and assembly Release 2.</title>
        <authorList>
            <person name="Gouzy J."/>
            <person name="Langlade N."/>
            <person name="Munos S."/>
        </authorList>
    </citation>
    <scope>NUCLEOTIDE SEQUENCE</scope>
    <source>
        <tissue evidence="6">Leaves</tissue>
    </source>
</reference>
<evidence type="ECO:0000313" key="7">
    <source>
        <dbReference type="Proteomes" id="UP000215914"/>
    </source>
</evidence>
<dbReference type="GO" id="GO:0016020">
    <property type="term" value="C:membrane"/>
    <property type="evidence" value="ECO:0007669"/>
    <property type="project" value="InterPro"/>
</dbReference>
<evidence type="ECO:0000256" key="1">
    <source>
        <dbReference type="ARBA" id="ARBA00022692"/>
    </source>
</evidence>
<dbReference type="Proteomes" id="UP000215914">
    <property type="component" value="Unassembled WGS sequence"/>
</dbReference>
<gene>
    <name evidence="6" type="ORF">HanXRQr2_Chr09g0380721</name>
</gene>